<evidence type="ECO:0000313" key="1">
    <source>
        <dbReference type="EMBL" id="CEH13104.1"/>
    </source>
</evidence>
<dbReference type="Gene3D" id="3.90.70.80">
    <property type="match status" value="1"/>
</dbReference>
<reference evidence="1 2" key="1">
    <citation type="submission" date="2014-09" db="EMBL/GenBank/DDBJ databases">
        <authorList>
            <person name="Magalhaes I.L.F."/>
            <person name="Oliveira U."/>
            <person name="Santos F.R."/>
            <person name="Vidigal T.H.D.A."/>
            <person name="Brescovit A.D."/>
            <person name="Santos A.J."/>
        </authorList>
    </citation>
    <scope>NUCLEOTIDE SEQUENCE [LARGE SCALE GENOMIC DNA]</scope>
</reference>
<dbReference type="EMBL" id="CCYA01000204">
    <property type="protein sequence ID" value="CEH13104.1"/>
    <property type="molecule type" value="Genomic_DNA"/>
</dbReference>
<organism evidence="1 2">
    <name type="scientific">Ceraceosorus bombacis</name>
    <dbReference type="NCBI Taxonomy" id="401625"/>
    <lineage>
        <taxon>Eukaryota</taxon>
        <taxon>Fungi</taxon>
        <taxon>Dikarya</taxon>
        <taxon>Basidiomycota</taxon>
        <taxon>Ustilaginomycotina</taxon>
        <taxon>Exobasidiomycetes</taxon>
        <taxon>Ceraceosorales</taxon>
        <taxon>Ceraceosoraceae</taxon>
        <taxon>Ceraceosorus</taxon>
    </lineage>
</organism>
<dbReference type="AlphaFoldDB" id="A0A0P1BBL0"/>
<evidence type="ECO:0008006" key="3">
    <source>
        <dbReference type="Google" id="ProtNLM"/>
    </source>
</evidence>
<proteinExistence type="predicted"/>
<dbReference type="Proteomes" id="UP000054845">
    <property type="component" value="Unassembled WGS sequence"/>
</dbReference>
<keyword evidence="2" id="KW-1185">Reference proteome</keyword>
<evidence type="ECO:0000313" key="2">
    <source>
        <dbReference type="Proteomes" id="UP000054845"/>
    </source>
</evidence>
<protein>
    <recommendedName>
        <fullName evidence="3">OTU domain-containing protein</fullName>
    </recommendedName>
</protein>
<sequence>MMGLSGVQSRGGKFSWLASMGLYQEMLALKDQAKGTGLAPQFSNLAFLNGPAHPKLHTHWPVLQDVTVRHTPTFKAFDVLAKGDFPALVFTPEEQSGGSARSISIATITLPPAVPEVLHLPVEEAHACAHMVRSLGWIAIAKHHRAFVRPKGGEWVQTSSPSTKVLLQRLGISGTLYNPFGDGHCGFRAVARAITGSEDDQQFIRNRCHQIVLEHPQVWKFICPELLEMSSIATQELLWTDKRPAEWKSGWFKRHLHAALVASAFESIVVTIGPPDPLGLPRMPEADDNFLILKVEGPQLGSSYVPLANAVITWPIVIGSAISRQIICLILQGDHFYLAEAPSDIVFSSELRNNQVLEAARMRLHELARTDQNVMRAQVAQDVFMESGNYKV</sequence>
<accession>A0A0P1BBL0</accession>
<dbReference type="OrthoDB" id="2379842at2759"/>
<name>A0A0P1BBL0_9BASI</name>